<keyword evidence="10" id="KW-0472">Membrane</keyword>
<dbReference type="Gene3D" id="2.20.110.10">
    <property type="entry name" value="Histone H3 K4-specific methyltransferase SET7/9 N-terminal domain"/>
    <property type="match status" value="2"/>
</dbReference>
<evidence type="ECO:0000256" key="1">
    <source>
        <dbReference type="ARBA" id="ARBA00012513"/>
    </source>
</evidence>
<evidence type="ECO:0000256" key="9">
    <source>
        <dbReference type="ARBA" id="ARBA00048679"/>
    </source>
</evidence>
<evidence type="ECO:0000256" key="8">
    <source>
        <dbReference type="ARBA" id="ARBA00047899"/>
    </source>
</evidence>
<reference evidence="13" key="1">
    <citation type="submission" date="2019-02" db="EMBL/GenBank/DDBJ databases">
        <title>Draft genome sequence of Sphaerospermopsis reniformis NIES-1949.</title>
        <authorList>
            <person name="Yamaguchi H."/>
            <person name="Suzuki S."/>
            <person name="Kawachi M."/>
        </authorList>
    </citation>
    <scope>NUCLEOTIDE SEQUENCE [LARGE SCALE GENOMIC DNA]</scope>
    <source>
        <strain evidence="13">NIES-1949</strain>
    </source>
</reference>
<evidence type="ECO:0000256" key="6">
    <source>
        <dbReference type="ARBA" id="ARBA00022777"/>
    </source>
</evidence>
<feature type="transmembrane region" description="Helical" evidence="10">
    <location>
        <begin position="298"/>
        <end position="318"/>
    </location>
</feature>
<evidence type="ECO:0000256" key="7">
    <source>
        <dbReference type="ARBA" id="ARBA00022840"/>
    </source>
</evidence>
<sequence length="477" mass="53410">MDANQLINTVLRQRYRILNSLGSGAFGDNYLCEDLDLPTHPKCVVKHLKPKNPQPEVLIVARRLFENEAATLYRLGKLSNQIPKLLAYFEENGEFYLVQEFIDGYDLSTEIIPGSPWSESQVIKLLQEILQVLKVVHQQNIIHRDIKPQNLMRRRKDGKIMLIDFGSVKEIKGLTTDATGQVTSTIIIGSNGYMPNEQANSKPKLCSDIYAVGVIGIQALTGKLPRNFLEDPNSGEIIWRNEANVSNRLADILTKMVAYNFSKRYQTAAEFLEVLLALSPVRSETVHKWTWLSNNRKIIAGVGITVGIFITLTITFVADSIQKNAANTVLTENSVQLPCDSQVSVPSLSATPNSTFEDGSKYYGSLDQNNLFVGKGTMIFTNGSRYDGEFKNSKRYGCGRFVYPVNTSSYEYYIGQFINDKFNGLGKLGWKDGSEYRGHFRDGKCDGQGIFQFSDGSLKSGIWQNGDLLESNISCNR</sequence>
<dbReference type="SUPFAM" id="SSF56112">
    <property type="entry name" value="Protein kinase-like (PK-like)"/>
    <property type="match status" value="1"/>
</dbReference>
<evidence type="ECO:0000256" key="10">
    <source>
        <dbReference type="SAM" id="Phobius"/>
    </source>
</evidence>
<dbReference type="PANTHER" id="PTHR24363:SF0">
    <property type="entry name" value="SERINE_THREONINE KINASE LIKE DOMAIN CONTAINING 1"/>
    <property type="match status" value="1"/>
</dbReference>
<keyword evidence="5" id="KW-0547">Nucleotide-binding</keyword>
<keyword evidence="2 12" id="KW-0723">Serine/threonine-protein kinase</keyword>
<keyword evidence="6 12" id="KW-0418">Kinase</keyword>
<dbReference type="GO" id="GO:0004674">
    <property type="term" value="F:protein serine/threonine kinase activity"/>
    <property type="evidence" value="ECO:0007669"/>
    <property type="project" value="UniProtKB-KW"/>
</dbReference>
<keyword evidence="10" id="KW-0812">Transmembrane</keyword>
<dbReference type="PANTHER" id="PTHR24363">
    <property type="entry name" value="SERINE/THREONINE PROTEIN KINASE"/>
    <property type="match status" value="1"/>
</dbReference>
<evidence type="ECO:0000256" key="5">
    <source>
        <dbReference type="ARBA" id="ARBA00022741"/>
    </source>
</evidence>
<dbReference type="SUPFAM" id="SSF82185">
    <property type="entry name" value="Histone H3 K4-specific methyltransferase SET7/9 N-terminal domain"/>
    <property type="match status" value="1"/>
</dbReference>
<dbReference type="GO" id="GO:0005524">
    <property type="term" value="F:ATP binding"/>
    <property type="evidence" value="ECO:0007669"/>
    <property type="project" value="UniProtKB-KW"/>
</dbReference>
<keyword evidence="3" id="KW-0808">Transferase</keyword>
<keyword evidence="7" id="KW-0067">ATP-binding</keyword>
<dbReference type="Gene3D" id="1.10.510.10">
    <property type="entry name" value="Transferase(Phosphotransferase) domain 1"/>
    <property type="match status" value="1"/>
</dbReference>
<dbReference type="PROSITE" id="PS50011">
    <property type="entry name" value="PROTEIN_KINASE_DOM"/>
    <property type="match status" value="1"/>
</dbReference>
<dbReference type="Pfam" id="PF00069">
    <property type="entry name" value="Pkinase"/>
    <property type="match status" value="1"/>
</dbReference>
<comment type="caution">
    <text evidence="12">The sequence shown here is derived from an EMBL/GenBank/DDBJ whole genome shotgun (WGS) entry which is preliminary data.</text>
</comment>
<name>A0A479ZW40_9CYAN</name>
<dbReference type="InterPro" id="IPR000719">
    <property type="entry name" value="Prot_kinase_dom"/>
</dbReference>
<comment type="catalytic activity">
    <reaction evidence="8">
        <text>L-threonyl-[protein] + ATP = O-phospho-L-threonyl-[protein] + ADP + H(+)</text>
        <dbReference type="Rhea" id="RHEA:46608"/>
        <dbReference type="Rhea" id="RHEA-COMP:11060"/>
        <dbReference type="Rhea" id="RHEA-COMP:11605"/>
        <dbReference type="ChEBI" id="CHEBI:15378"/>
        <dbReference type="ChEBI" id="CHEBI:30013"/>
        <dbReference type="ChEBI" id="CHEBI:30616"/>
        <dbReference type="ChEBI" id="CHEBI:61977"/>
        <dbReference type="ChEBI" id="CHEBI:456216"/>
        <dbReference type="EC" id="2.7.11.1"/>
    </reaction>
</comment>
<dbReference type="InterPro" id="IPR003409">
    <property type="entry name" value="MORN"/>
</dbReference>
<comment type="catalytic activity">
    <reaction evidence="9">
        <text>L-seryl-[protein] + ATP = O-phospho-L-seryl-[protein] + ADP + H(+)</text>
        <dbReference type="Rhea" id="RHEA:17989"/>
        <dbReference type="Rhea" id="RHEA-COMP:9863"/>
        <dbReference type="Rhea" id="RHEA-COMP:11604"/>
        <dbReference type="ChEBI" id="CHEBI:15378"/>
        <dbReference type="ChEBI" id="CHEBI:29999"/>
        <dbReference type="ChEBI" id="CHEBI:30616"/>
        <dbReference type="ChEBI" id="CHEBI:83421"/>
        <dbReference type="ChEBI" id="CHEBI:456216"/>
        <dbReference type="EC" id="2.7.11.1"/>
    </reaction>
</comment>
<dbReference type="Pfam" id="PF02493">
    <property type="entry name" value="MORN"/>
    <property type="match status" value="4"/>
</dbReference>
<dbReference type="Proteomes" id="UP000300142">
    <property type="component" value="Unassembled WGS sequence"/>
</dbReference>
<keyword evidence="13" id="KW-1185">Reference proteome</keyword>
<dbReference type="InterPro" id="IPR011009">
    <property type="entry name" value="Kinase-like_dom_sf"/>
</dbReference>
<evidence type="ECO:0000256" key="2">
    <source>
        <dbReference type="ARBA" id="ARBA00022527"/>
    </source>
</evidence>
<organism evidence="12 13">
    <name type="scientific">Sphaerospermopsis reniformis</name>
    <dbReference type="NCBI Taxonomy" id="531300"/>
    <lineage>
        <taxon>Bacteria</taxon>
        <taxon>Bacillati</taxon>
        <taxon>Cyanobacteriota</taxon>
        <taxon>Cyanophyceae</taxon>
        <taxon>Nostocales</taxon>
        <taxon>Aphanizomenonaceae</taxon>
        <taxon>Sphaerospermopsis</taxon>
    </lineage>
</organism>
<proteinExistence type="predicted"/>
<dbReference type="CDD" id="cd14014">
    <property type="entry name" value="STKc_PknB_like"/>
    <property type="match status" value="1"/>
</dbReference>
<dbReference type="EMBL" id="BJCE01000054">
    <property type="protein sequence ID" value="GCL36909.1"/>
    <property type="molecule type" value="Genomic_DNA"/>
</dbReference>
<evidence type="ECO:0000313" key="12">
    <source>
        <dbReference type="EMBL" id="GCL36909.1"/>
    </source>
</evidence>
<keyword evidence="4" id="KW-0677">Repeat</keyword>
<accession>A0A479ZW40</accession>
<dbReference type="EC" id="2.7.11.1" evidence="1"/>
<keyword evidence="10" id="KW-1133">Transmembrane helix</keyword>
<feature type="domain" description="Protein kinase" evidence="11">
    <location>
        <begin position="15"/>
        <end position="276"/>
    </location>
</feature>
<dbReference type="SMART" id="SM00220">
    <property type="entry name" value="S_TKc"/>
    <property type="match status" value="1"/>
</dbReference>
<evidence type="ECO:0000313" key="13">
    <source>
        <dbReference type="Proteomes" id="UP000300142"/>
    </source>
</evidence>
<evidence type="ECO:0000259" key="11">
    <source>
        <dbReference type="PROSITE" id="PS50011"/>
    </source>
</evidence>
<evidence type="ECO:0000256" key="3">
    <source>
        <dbReference type="ARBA" id="ARBA00022679"/>
    </source>
</evidence>
<gene>
    <name evidence="12" type="ORF">SR1949_20150</name>
</gene>
<dbReference type="SMART" id="SM00698">
    <property type="entry name" value="MORN"/>
    <property type="match status" value="4"/>
</dbReference>
<evidence type="ECO:0000256" key="4">
    <source>
        <dbReference type="ARBA" id="ARBA00022737"/>
    </source>
</evidence>
<protein>
    <recommendedName>
        <fullName evidence="1">non-specific serine/threonine protein kinase</fullName>
        <ecNumber evidence="1">2.7.11.1</ecNumber>
    </recommendedName>
</protein>
<dbReference type="AlphaFoldDB" id="A0A479ZW40"/>